<dbReference type="AlphaFoldDB" id="A0A8J7P6V0"/>
<protein>
    <submittedName>
        <fullName evidence="1">Uncharacterized protein</fullName>
    </submittedName>
</protein>
<sequence length="142" mass="16205">MQAAWAAKPAVQTLIKDNLDLEPLLLDSPKRQKIRLREVSPSYWYAAGYLVEPIIWQKPILNSRLLPGNKQILASTLHANRKDHSLNLEPISPSSNSILTSNLLRHRMEVSSIRHSLEIEADEPLLLSPPLEKTPYWPHSLY</sequence>
<comment type="caution">
    <text evidence="1">The sequence shown here is derived from an EMBL/GenBank/DDBJ whole genome shotgun (WGS) entry which is preliminary data.</text>
</comment>
<organism evidence="1 2">
    <name type="scientific">Candidatus Obscuribacter phosphatis</name>
    <dbReference type="NCBI Taxonomy" id="1906157"/>
    <lineage>
        <taxon>Bacteria</taxon>
        <taxon>Bacillati</taxon>
        <taxon>Candidatus Melainabacteria</taxon>
        <taxon>Candidatus Obscuribacterales</taxon>
        <taxon>Candidatus Obscuribacteraceae</taxon>
        <taxon>Candidatus Obscuribacter</taxon>
    </lineage>
</organism>
<proteinExistence type="predicted"/>
<evidence type="ECO:0000313" key="1">
    <source>
        <dbReference type="EMBL" id="MBN8659044.1"/>
    </source>
</evidence>
<evidence type="ECO:0000313" key="2">
    <source>
        <dbReference type="Proteomes" id="UP000664277"/>
    </source>
</evidence>
<gene>
    <name evidence="1" type="ORF">J0M35_01675</name>
</gene>
<name>A0A8J7P6V0_9BACT</name>
<dbReference type="Proteomes" id="UP000664277">
    <property type="component" value="Unassembled WGS sequence"/>
</dbReference>
<dbReference type="EMBL" id="JAFLCK010000001">
    <property type="protein sequence ID" value="MBN8659044.1"/>
    <property type="molecule type" value="Genomic_DNA"/>
</dbReference>
<reference evidence="1" key="1">
    <citation type="submission" date="2021-02" db="EMBL/GenBank/DDBJ databases">
        <title>Genome-Resolved Metagenomics of a Microbial Community Performing Photosynthetic Biological Nutrient Removal.</title>
        <authorList>
            <person name="Mcdaniel E.A."/>
        </authorList>
    </citation>
    <scope>NUCLEOTIDE SEQUENCE</scope>
    <source>
        <strain evidence="1">UWPOB_OBS1</strain>
    </source>
</reference>
<accession>A0A8J7P6V0</accession>